<dbReference type="eggNOG" id="KOG0185">
    <property type="taxonomic scope" value="Eukaryota"/>
</dbReference>
<keyword evidence="3" id="KW-0378">Hydrolase</keyword>
<dbReference type="KEGG" id="tpv:TP03_0446"/>
<proteinExistence type="inferred from homology"/>
<dbReference type="InterPro" id="IPR023333">
    <property type="entry name" value="Proteasome_suB-type"/>
</dbReference>
<comment type="subcellular location">
    <subcellularLocation>
        <location evidence="2">Cytoplasm</location>
    </subcellularLocation>
    <subcellularLocation>
        <location evidence="2">Nucleus</location>
    </subcellularLocation>
</comment>
<dbReference type="InterPro" id="IPR016295">
    <property type="entry name" value="Proteasome_beta4"/>
</dbReference>
<evidence type="ECO:0000256" key="1">
    <source>
        <dbReference type="ARBA" id="ARBA00023242"/>
    </source>
</evidence>
<accession>Q4MZR6</accession>
<dbReference type="Gene3D" id="3.60.20.10">
    <property type="entry name" value="Glutamine Phosphoribosylpyrophosphate, subunit 1, domain 1"/>
    <property type="match status" value="1"/>
</dbReference>
<comment type="similarity">
    <text evidence="2">Belongs to the peptidase T1B family.</text>
</comment>
<protein>
    <recommendedName>
        <fullName evidence="2">Proteasome subunit beta</fullName>
    </recommendedName>
</protein>
<reference evidence="3 4" key="1">
    <citation type="journal article" date="2005" name="Science">
        <title>Genome sequence of Theileria parva, a bovine pathogen that transforms lymphocytes.</title>
        <authorList>
            <person name="Gardner M.J."/>
            <person name="Bishop R."/>
            <person name="Shah T."/>
            <person name="de Villiers E.P."/>
            <person name="Carlton J.M."/>
            <person name="Hall N."/>
            <person name="Ren Q."/>
            <person name="Paulsen I.T."/>
            <person name="Pain A."/>
            <person name="Berriman M."/>
            <person name="Wilson R.J.M."/>
            <person name="Sato S."/>
            <person name="Ralph S.A."/>
            <person name="Mann D.J."/>
            <person name="Xiong Z."/>
            <person name="Shallom S.J."/>
            <person name="Weidman J."/>
            <person name="Jiang L."/>
            <person name="Lynn J."/>
            <person name="Weaver B."/>
            <person name="Shoaibi A."/>
            <person name="Domingo A.R."/>
            <person name="Wasawo D."/>
            <person name="Crabtree J."/>
            <person name="Wortman J.R."/>
            <person name="Haas B."/>
            <person name="Angiuoli S.V."/>
            <person name="Creasy T.H."/>
            <person name="Lu C."/>
            <person name="Suh B."/>
            <person name="Silva J.C."/>
            <person name="Utterback T.R."/>
            <person name="Feldblyum T.V."/>
            <person name="Pertea M."/>
            <person name="Allen J."/>
            <person name="Nierman W.C."/>
            <person name="Taracha E.L.N."/>
            <person name="Salzberg S.L."/>
            <person name="White O.R."/>
            <person name="Fitzhugh H.A."/>
            <person name="Morzaria S."/>
            <person name="Venter J.C."/>
            <person name="Fraser C.M."/>
            <person name="Nene V."/>
        </authorList>
    </citation>
    <scope>NUCLEOTIDE SEQUENCE [LARGE SCALE GENOMIC DNA]</scope>
    <source>
        <strain evidence="3 4">Muguga</strain>
    </source>
</reference>
<gene>
    <name evidence="3" type="ordered locus">TP03_0446</name>
</gene>
<name>Q4MZR6_THEPA</name>
<comment type="function">
    <text evidence="2">Non-catalytic component of the proteasome.</text>
</comment>
<keyword evidence="2 3" id="KW-0647">Proteasome</keyword>
<dbReference type="PANTHER" id="PTHR32194">
    <property type="entry name" value="METALLOPROTEASE TLDD"/>
    <property type="match status" value="1"/>
</dbReference>
<evidence type="ECO:0000256" key="2">
    <source>
        <dbReference type="PIRNR" id="PIRNR001213"/>
    </source>
</evidence>
<comment type="caution">
    <text evidence="3">The sequence shown here is derived from an EMBL/GenBank/DDBJ whole genome shotgun (WGS) entry which is preliminary data.</text>
</comment>
<keyword evidence="4" id="KW-1185">Reference proteome</keyword>
<dbReference type="GO" id="GO:0016787">
    <property type="term" value="F:hydrolase activity"/>
    <property type="evidence" value="ECO:0007669"/>
    <property type="project" value="UniProtKB-KW"/>
</dbReference>
<dbReference type="GO" id="GO:0019774">
    <property type="term" value="C:proteasome core complex, beta-subunit complex"/>
    <property type="evidence" value="ECO:0007669"/>
    <property type="project" value="UniProtKB-UniRule"/>
</dbReference>
<keyword evidence="2" id="KW-0963">Cytoplasm</keyword>
<dbReference type="FunCoup" id="Q4MZR6">
    <property type="interactions" value="546"/>
</dbReference>
<dbReference type="Pfam" id="PF00227">
    <property type="entry name" value="Proteasome"/>
    <property type="match status" value="1"/>
</dbReference>
<dbReference type="CDD" id="cd03760">
    <property type="entry name" value="proteasome_beta_type_4"/>
    <property type="match status" value="1"/>
</dbReference>
<evidence type="ECO:0000313" key="3">
    <source>
        <dbReference type="EMBL" id="EAN31183.1"/>
    </source>
</evidence>
<dbReference type="Proteomes" id="UP000001949">
    <property type="component" value="Unassembled WGS sequence"/>
</dbReference>
<dbReference type="STRING" id="5875.Q4MZR6"/>
<dbReference type="OMA" id="INEQIVM"/>
<dbReference type="AlphaFoldDB" id="Q4MZR6"/>
<dbReference type="GO" id="GO:0051603">
    <property type="term" value="P:proteolysis involved in protein catabolic process"/>
    <property type="evidence" value="ECO:0007669"/>
    <property type="project" value="InterPro"/>
</dbReference>
<dbReference type="EMBL" id="AAGK01000005">
    <property type="protein sequence ID" value="EAN31183.1"/>
    <property type="molecule type" value="Genomic_DNA"/>
</dbReference>
<dbReference type="InterPro" id="IPR029055">
    <property type="entry name" value="Ntn_hydrolases_N"/>
</dbReference>
<organism evidence="3 4">
    <name type="scientific">Theileria parva</name>
    <name type="common">East coast fever infection agent</name>
    <dbReference type="NCBI Taxonomy" id="5875"/>
    <lineage>
        <taxon>Eukaryota</taxon>
        <taxon>Sar</taxon>
        <taxon>Alveolata</taxon>
        <taxon>Apicomplexa</taxon>
        <taxon>Aconoidasida</taxon>
        <taxon>Piroplasmida</taxon>
        <taxon>Theileriidae</taxon>
        <taxon>Theileria</taxon>
    </lineage>
</organism>
<dbReference type="VEuPathDB" id="PiroplasmaDB:TpMuguga_03g00446"/>
<dbReference type="GeneID" id="3500170"/>
<dbReference type="PANTHER" id="PTHR32194:SF6">
    <property type="entry name" value="PROTEASOME SUBUNIT BETA"/>
    <property type="match status" value="1"/>
</dbReference>
<dbReference type="InParanoid" id="Q4MZR6"/>
<dbReference type="GO" id="GO:0005634">
    <property type="term" value="C:nucleus"/>
    <property type="evidence" value="ECO:0007669"/>
    <property type="project" value="UniProtKB-SubCell"/>
</dbReference>
<dbReference type="PIRSF" id="PIRSF001213">
    <property type="entry name" value="Psome_endopept_beta"/>
    <property type="match status" value="1"/>
</dbReference>
<dbReference type="InterPro" id="IPR001353">
    <property type="entry name" value="Proteasome_sua/b"/>
</dbReference>
<evidence type="ECO:0000313" key="4">
    <source>
        <dbReference type="Proteomes" id="UP000001949"/>
    </source>
</evidence>
<sequence>MAGYVTGASIIAMKYNEGVLMMTDTKWSLGRMARYMNVLRLESVSSNTLFATSGDAADHQYLTRVLKHAVHTDLLEHNNDASKALLNPEMLLNYTSRLLYHRRTKLDPVLVSAVVGGLSNGKPFLGYTDYYGTKYTDNFVVTGLGKYFAIGPLREEHRNDMSLSEAKELALKCMRVLYLRDCQASVRVQVGFVNKDGVFVEEPFVLDSKWDFKKFAAPTSALPIAGTQF</sequence>
<dbReference type="GO" id="GO:0005737">
    <property type="term" value="C:cytoplasm"/>
    <property type="evidence" value="ECO:0007669"/>
    <property type="project" value="UniProtKB-SubCell"/>
</dbReference>
<keyword evidence="1 2" id="KW-0539">Nucleus</keyword>
<dbReference type="SUPFAM" id="SSF56235">
    <property type="entry name" value="N-terminal nucleophile aminohydrolases (Ntn hydrolases)"/>
    <property type="match status" value="1"/>
</dbReference>